<keyword evidence="4" id="KW-1185">Reference proteome</keyword>
<evidence type="ECO:0000313" key="3">
    <source>
        <dbReference type="EMBL" id="NEE00056.1"/>
    </source>
</evidence>
<sequence length="298" mass="32807">MARTRDPAANRAVDLAYDVAGVGPPVVLIHAGLADRRMWEHQFAALSTRFRVVRYDWRGYGESSDATAEVAHHEDLLALMDTLDIDRATLVGSSYGGAYAVDAALTAPDRVTSLALICPGMSGHTWPPEMGAPIRERVRAAIPADRSQSYQAGTATHVDPDDLEVMAEAQIRYMVVGPDRMPSDLEPRVWEQSMQMCRALFRRQWTSGGPAKVRMTEPPAKGRLAEITTPTLVVNGLADVPYIQQVAHLYVAGIPGAERIDLPDTGHLPPLERPAEVTRLLADFLDPSRTHHHQRLDR</sequence>
<dbReference type="RefSeq" id="WP_163735066.1">
    <property type="nucleotide sequence ID" value="NZ_JAAGOA010000004.1"/>
</dbReference>
<protein>
    <submittedName>
        <fullName evidence="3">Alpha/beta hydrolase</fullName>
    </submittedName>
</protein>
<accession>A0A6L9S4I7</accession>
<dbReference type="PRINTS" id="PR00111">
    <property type="entry name" value="ABHYDROLASE"/>
</dbReference>
<dbReference type="InterPro" id="IPR000073">
    <property type="entry name" value="AB_hydrolase_1"/>
</dbReference>
<comment type="caution">
    <text evidence="3">The sequence shown here is derived from an EMBL/GenBank/DDBJ whole genome shotgun (WGS) entry which is preliminary data.</text>
</comment>
<feature type="domain" description="AB hydrolase-1" evidence="2">
    <location>
        <begin position="24"/>
        <end position="274"/>
    </location>
</feature>
<dbReference type="InterPro" id="IPR000639">
    <property type="entry name" value="Epox_hydrolase-like"/>
</dbReference>
<proteinExistence type="predicted"/>
<organism evidence="3 4">
    <name type="scientific">Phytoactinopolyspora halotolerans</name>
    <dbReference type="NCBI Taxonomy" id="1981512"/>
    <lineage>
        <taxon>Bacteria</taxon>
        <taxon>Bacillati</taxon>
        <taxon>Actinomycetota</taxon>
        <taxon>Actinomycetes</taxon>
        <taxon>Jiangellales</taxon>
        <taxon>Jiangellaceae</taxon>
        <taxon>Phytoactinopolyspora</taxon>
    </lineage>
</organism>
<dbReference type="InterPro" id="IPR050266">
    <property type="entry name" value="AB_hydrolase_sf"/>
</dbReference>
<evidence type="ECO:0000313" key="4">
    <source>
        <dbReference type="Proteomes" id="UP000475214"/>
    </source>
</evidence>
<gene>
    <name evidence="3" type="ORF">G1H10_07725</name>
</gene>
<dbReference type="InterPro" id="IPR029058">
    <property type="entry name" value="AB_hydrolase_fold"/>
</dbReference>
<dbReference type="GO" id="GO:0016020">
    <property type="term" value="C:membrane"/>
    <property type="evidence" value="ECO:0007669"/>
    <property type="project" value="TreeGrafter"/>
</dbReference>
<dbReference type="Proteomes" id="UP000475214">
    <property type="component" value="Unassembled WGS sequence"/>
</dbReference>
<evidence type="ECO:0000259" key="2">
    <source>
        <dbReference type="Pfam" id="PF00561"/>
    </source>
</evidence>
<dbReference type="PANTHER" id="PTHR43798:SF31">
    <property type="entry name" value="AB HYDROLASE SUPERFAMILY PROTEIN YCLE"/>
    <property type="match status" value="1"/>
</dbReference>
<dbReference type="EMBL" id="JAAGOA010000004">
    <property type="protein sequence ID" value="NEE00056.1"/>
    <property type="molecule type" value="Genomic_DNA"/>
</dbReference>
<evidence type="ECO:0000256" key="1">
    <source>
        <dbReference type="ARBA" id="ARBA00022801"/>
    </source>
</evidence>
<dbReference type="AlphaFoldDB" id="A0A6L9S4I7"/>
<reference evidence="3 4" key="1">
    <citation type="submission" date="2020-02" db="EMBL/GenBank/DDBJ databases">
        <authorList>
            <person name="Li X.-J."/>
            <person name="Han X.-M."/>
        </authorList>
    </citation>
    <scope>NUCLEOTIDE SEQUENCE [LARGE SCALE GENOMIC DNA]</scope>
    <source>
        <strain evidence="3 4">CCTCC AB 2017055</strain>
    </source>
</reference>
<dbReference type="GO" id="GO:0016787">
    <property type="term" value="F:hydrolase activity"/>
    <property type="evidence" value="ECO:0007669"/>
    <property type="project" value="UniProtKB-KW"/>
</dbReference>
<dbReference type="Pfam" id="PF00561">
    <property type="entry name" value="Abhydrolase_1"/>
    <property type="match status" value="1"/>
</dbReference>
<name>A0A6L9S4I7_9ACTN</name>
<dbReference type="PANTHER" id="PTHR43798">
    <property type="entry name" value="MONOACYLGLYCEROL LIPASE"/>
    <property type="match status" value="1"/>
</dbReference>
<dbReference type="PRINTS" id="PR00412">
    <property type="entry name" value="EPOXHYDRLASE"/>
</dbReference>
<dbReference type="Gene3D" id="3.40.50.1820">
    <property type="entry name" value="alpha/beta hydrolase"/>
    <property type="match status" value="1"/>
</dbReference>
<keyword evidence="1 3" id="KW-0378">Hydrolase</keyword>
<dbReference type="SUPFAM" id="SSF53474">
    <property type="entry name" value="alpha/beta-Hydrolases"/>
    <property type="match status" value="1"/>
</dbReference>